<evidence type="ECO:0000313" key="3">
    <source>
        <dbReference type="Proteomes" id="UP001177744"/>
    </source>
</evidence>
<accession>A0AA40LFA4</accession>
<comment type="caution">
    <text evidence="2">The sequence shown here is derived from an EMBL/GenBank/DDBJ whole genome shotgun (WGS) entry which is preliminary data.</text>
</comment>
<keyword evidence="3" id="KW-1185">Reference proteome</keyword>
<protein>
    <submittedName>
        <fullName evidence="2">Uncharacterized protein</fullName>
    </submittedName>
</protein>
<proteinExistence type="predicted"/>
<organism evidence="2 3">
    <name type="scientific">Cnephaeus nilssonii</name>
    <name type="common">Northern bat</name>
    <name type="synonym">Eptesicus nilssonii</name>
    <dbReference type="NCBI Taxonomy" id="3371016"/>
    <lineage>
        <taxon>Eukaryota</taxon>
        <taxon>Metazoa</taxon>
        <taxon>Chordata</taxon>
        <taxon>Craniata</taxon>
        <taxon>Vertebrata</taxon>
        <taxon>Euteleostomi</taxon>
        <taxon>Mammalia</taxon>
        <taxon>Eutheria</taxon>
        <taxon>Laurasiatheria</taxon>
        <taxon>Chiroptera</taxon>
        <taxon>Yangochiroptera</taxon>
        <taxon>Vespertilionidae</taxon>
        <taxon>Cnephaeus</taxon>
    </lineage>
</organism>
<name>A0AA40LFA4_CNENI</name>
<feature type="compositionally biased region" description="Polar residues" evidence="1">
    <location>
        <begin position="78"/>
        <end position="89"/>
    </location>
</feature>
<feature type="region of interest" description="Disordered" evidence="1">
    <location>
        <begin position="113"/>
        <end position="136"/>
    </location>
</feature>
<evidence type="ECO:0000313" key="2">
    <source>
        <dbReference type="EMBL" id="KAK1331381.1"/>
    </source>
</evidence>
<dbReference type="AlphaFoldDB" id="A0AA40LFA4"/>
<gene>
    <name evidence="2" type="ORF">QTO34_009335</name>
</gene>
<dbReference type="EMBL" id="JAULJE010000020">
    <property type="protein sequence ID" value="KAK1331381.1"/>
    <property type="molecule type" value="Genomic_DNA"/>
</dbReference>
<sequence length="136" mass="14862">MASGCEIMEGLKIFLKALADPDCLGSINVDLKLIRTPREMSLVLPRRQERRLPVGSQVSAAAPLSGRGPSKAGELGAGSSTTKNESVTKAPQRLKLTPEKRYHILRPLAKIKGETAITKEGDTGKKRFRSRRDQEP</sequence>
<reference evidence="2" key="1">
    <citation type="submission" date="2023-06" db="EMBL/GenBank/DDBJ databases">
        <title>Reference genome for the Northern bat (Eptesicus nilssonii), a most northern bat species.</title>
        <authorList>
            <person name="Laine V.N."/>
            <person name="Pulliainen A.T."/>
            <person name="Lilley T.M."/>
        </authorList>
    </citation>
    <scope>NUCLEOTIDE SEQUENCE</scope>
    <source>
        <strain evidence="2">BLF_Eptnil</strain>
        <tissue evidence="2">Kidney</tissue>
    </source>
</reference>
<feature type="region of interest" description="Disordered" evidence="1">
    <location>
        <begin position="46"/>
        <end position="101"/>
    </location>
</feature>
<dbReference type="Proteomes" id="UP001177744">
    <property type="component" value="Unassembled WGS sequence"/>
</dbReference>
<evidence type="ECO:0000256" key="1">
    <source>
        <dbReference type="SAM" id="MobiDB-lite"/>
    </source>
</evidence>